<gene>
    <name evidence="2" type="ORF">DI609_00390</name>
</gene>
<proteinExistence type="predicted"/>
<evidence type="ECO:0000256" key="1">
    <source>
        <dbReference type="SAM" id="Coils"/>
    </source>
</evidence>
<name>A0A2W5BD46_9CORY</name>
<accession>A0A2W5BD46</accession>
<feature type="coiled-coil region" evidence="1">
    <location>
        <begin position="110"/>
        <end position="144"/>
    </location>
</feature>
<dbReference type="Proteomes" id="UP000249451">
    <property type="component" value="Unassembled WGS sequence"/>
</dbReference>
<evidence type="ECO:0000313" key="3">
    <source>
        <dbReference type="Proteomes" id="UP000249451"/>
    </source>
</evidence>
<evidence type="ECO:0000313" key="2">
    <source>
        <dbReference type="EMBL" id="PZP03783.1"/>
    </source>
</evidence>
<organism evidence="2 3">
    <name type="scientific">Corynebacterium urealyticum</name>
    <dbReference type="NCBI Taxonomy" id="43771"/>
    <lineage>
        <taxon>Bacteria</taxon>
        <taxon>Bacillati</taxon>
        <taxon>Actinomycetota</taxon>
        <taxon>Actinomycetes</taxon>
        <taxon>Mycobacteriales</taxon>
        <taxon>Corynebacteriaceae</taxon>
        <taxon>Corynebacterium</taxon>
    </lineage>
</organism>
<dbReference type="AlphaFoldDB" id="A0A2W5BD46"/>
<keyword evidence="1" id="KW-0175">Coiled coil</keyword>
<reference evidence="2 3" key="1">
    <citation type="submission" date="2017-11" db="EMBL/GenBank/DDBJ databases">
        <title>Infants hospitalized years apart are colonized by the same room-sourced microbial strains.</title>
        <authorList>
            <person name="Brooks B."/>
            <person name="Olm M.R."/>
            <person name="Firek B.A."/>
            <person name="Baker R."/>
            <person name="Thomas B.C."/>
            <person name="Morowitz M.J."/>
            <person name="Banfield J.F."/>
        </authorList>
    </citation>
    <scope>NUCLEOTIDE SEQUENCE [LARGE SCALE GENOMIC DNA]</scope>
    <source>
        <strain evidence="2">S2_012_000_R3_87</strain>
    </source>
</reference>
<dbReference type="EMBL" id="QFNY01000004">
    <property type="protein sequence ID" value="PZP03783.1"/>
    <property type="molecule type" value="Genomic_DNA"/>
</dbReference>
<sequence>MSQTPTSPEFIHALTLALNSAVSVARAQHAVNAEKRGTASPEDSVAARHLGMLLPQFDGLCNDLYLLDATEALSELYDELDDAVSRGDVTATEKIRDRELALHSPEVSRVRDVDEKIRHIESQVANLRAKMEELEEERDLAAVVATWAGTSEAQLAEATDRDVAEVKRWLRGV</sequence>
<comment type="caution">
    <text evidence="2">The sequence shown here is derived from an EMBL/GenBank/DDBJ whole genome shotgun (WGS) entry which is preliminary data.</text>
</comment>
<protein>
    <submittedName>
        <fullName evidence="2">Uncharacterized protein</fullName>
    </submittedName>
</protein>